<sequence>MSVLTINEIYRLFTGAIRPHRYYSFDKRHKIYFKIVLSTTKRNTFTNLIYFRGKSNAIFFKGIFELREIYM</sequence>
<comment type="caution">
    <text evidence="1">The sequence shown here is derived from an EMBL/GenBank/DDBJ whole genome shotgun (WGS) entry which is preliminary data.</text>
</comment>
<evidence type="ECO:0000313" key="1">
    <source>
        <dbReference type="EMBL" id="KAL2728709.1"/>
    </source>
</evidence>
<dbReference type="AlphaFoldDB" id="A0ABD2B7J8"/>
<keyword evidence="2" id="KW-1185">Reference proteome</keyword>
<gene>
    <name evidence="1" type="ORF">V1478_006341</name>
</gene>
<reference evidence="1 2" key="1">
    <citation type="journal article" date="2024" name="Ann. Entomol. Soc. Am.">
        <title>Genomic analyses of the southern and eastern yellowjacket wasps (Hymenoptera: Vespidae) reveal evolutionary signatures of social life.</title>
        <authorList>
            <person name="Catto M.A."/>
            <person name="Caine P.B."/>
            <person name="Orr S.E."/>
            <person name="Hunt B.G."/>
            <person name="Goodisman M.A.D."/>
        </authorList>
    </citation>
    <scope>NUCLEOTIDE SEQUENCE [LARGE SCALE GENOMIC DNA]</scope>
    <source>
        <strain evidence="1">233</strain>
        <tissue evidence="1">Head and thorax</tissue>
    </source>
</reference>
<organism evidence="1 2">
    <name type="scientific">Vespula squamosa</name>
    <name type="common">Southern yellow jacket</name>
    <name type="synonym">Wasp</name>
    <dbReference type="NCBI Taxonomy" id="30214"/>
    <lineage>
        <taxon>Eukaryota</taxon>
        <taxon>Metazoa</taxon>
        <taxon>Ecdysozoa</taxon>
        <taxon>Arthropoda</taxon>
        <taxon>Hexapoda</taxon>
        <taxon>Insecta</taxon>
        <taxon>Pterygota</taxon>
        <taxon>Neoptera</taxon>
        <taxon>Endopterygota</taxon>
        <taxon>Hymenoptera</taxon>
        <taxon>Apocrita</taxon>
        <taxon>Aculeata</taxon>
        <taxon>Vespoidea</taxon>
        <taxon>Vespidae</taxon>
        <taxon>Vespinae</taxon>
        <taxon>Vespula</taxon>
    </lineage>
</organism>
<name>A0ABD2B7J8_VESSQ</name>
<accession>A0ABD2B7J8</accession>
<proteinExistence type="predicted"/>
<dbReference type="EMBL" id="JAUDFV010000132">
    <property type="protein sequence ID" value="KAL2728709.1"/>
    <property type="molecule type" value="Genomic_DNA"/>
</dbReference>
<evidence type="ECO:0000313" key="2">
    <source>
        <dbReference type="Proteomes" id="UP001607302"/>
    </source>
</evidence>
<dbReference type="Proteomes" id="UP001607302">
    <property type="component" value="Unassembled WGS sequence"/>
</dbReference>
<feature type="non-terminal residue" evidence="1">
    <location>
        <position position="71"/>
    </location>
</feature>
<protein>
    <submittedName>
        <fullName evidence="1">Uncharacterized protein</fullName>
    </submittedName>
</protein>